<dbReference type="EMBL" id="VSRR010034941">
    <property type="protein sequence ID" value="MPC72553.1"/>
    <property type="molecule type" value="Genomic_DNA"/>
</dbReference>
<dbReference type="GO" id="GO:0016301">
    <property type="term" value="F:kinase activity"/>
    <property type="evidence" value="ECO:0007669"/>
    <property type="project" value="UniProtKB-KW"/>
</dbReference>
<organism evidence="2 3">
    <name type="scientific">Portunus trituberculatus</name>
    <name type="common">Swimming crab</name>
    <name type="synonym">Neptunus trituberculatus</name>
    <dbReference type="NCBI Taxonomy" id="210409"/>
    <lineage>
        <taxon>Eukaryota</taxon>
        <taxon>Metazoa</taxon>
        <taxon>Ecdysozoa</taxon>
        <taxon>Arthropoda</taxon>
        <taxon>Crustacea</taxon>
        <taxon>Multicrustacea</taxon>
        <taxon>Malacostraca</taxon>
        <taxon>Eumalacostraca</taxon>
        <taxon>Eucarida</taxon>
        <taxon>Decapoda</taxon>
        <taxon>Pleocyemata</taxon>
        <taxon>Brachyura</taxon>
        <taxon>Eubrachyura</taxon>
        <taxon>Portunoidea</taxon>
        <taxon>Portunidae</taxon>
        <taxon>Portuninae</taxon>
        <taxon>Portunus</taxon>
    </lineage>
</organism>
<protein>
    <submittedName>
        <fullName evidence="2">LIM domain kinase 1</fullName>
    </submittedName>
</protein>
<dbReference type="PROSITE" id="PS50106">
    <property type="entry name" value="PDZ"/>
    <property type="match status" value="1"/>
</dbReference>
<evidence type="ECO:0000313" key="3">
    <source>
        <dbReference type="Proteomes" id="UP000324222"/>
    </source>
</evidence>
<dbReference type="Gene3D" id="2.30.42.10">
    <property type="match status" value="1"/>
</dbReference>
<gene>
    <name evidence="2" type="primary">LIMK1_0</name>
    <name evidence="2" type="ORF">E2C01_066865</name>
</gene>
<evidence type="ECO:0000259" key="1">
    <source>
        <dbReference type="PROSITE" id="PS50106"/>
    </source>
</evidence>
<evidence type="ECO:0000313" key="2">
    <source>
        <dbReference type="EMBL" id="MPC72553.1"/>
    </source>
</evidence>
<dbReference type="Pfam" id="PF00595">
    <property type="entry name" value="PDZ"/>
    <property type="match status" value="1"/>
</dbReference>
<dbReference type="InterPro" id="IPR001478">
    <property type="entry name" value="PDZ"/>
</dbReference>
<name>A0A5B7HR01_PORTR</name>
<keyword evidence="2" id="KW-0418">Kinase</keyword>
<dbReference type="SUPFAM" id="SSF50156">
    <property type="entry name" value="PDZ domain-like"/>
    <property type="match status" value="1"/>
</dbReference>
<feature type="domain" description="PDZ" evidence="1">
    <location>
        <begin position="1"/>
        <end position="44"/>
    </location>
</feature>
<comment type="caution">
    <text evidence="2">The sequence shown here is derived from an EMBL/GenBank/DDBJ whole genome shotgun (WGS) entry which is preliminary data.</text>
</comment>
<dbReference type="InterPro" id="IPR036034">
    <property type="entry name" value="PDZ_sf"/>
</dbReference>
<keyword evidence="2" id="KW-0808">Transferase</keyword>
<proteinExistence type="predicted"/>
<accession>A0A5B7HR01</accession>
<sequence>MSLHVGDRILEVNGRPVEDHCIEDIETLISCSNDALQLTIEHDPEEVSTRRQSFPFVSSCQNATTLHDQQQKEGKL</sequence>
<reference evidence="2 3" key="1">
    <citation type="submission" date="2019-05" db="EMBL/GenBank/DDBJ databases">
        <title>Another draft genome of Portunus trituberculatus and its Hox gene families provides insights of decapod evolution.</title>
        <authorList>
            <person name="Jeong J.-H."/>
            <person name="Song I."/>
            <person name="Kim S."/>
            <person name="Choi T."/>
            <person name="Kim D."/>
            <person name="Ryu S."/>
            <person name="Kim W."/>
        </authorList>
    </citation>
    <scope>NUCLEOTIDE SEQUENCE [LARGE SCALE GENOMIC DNA]</scope>
    <source>
        <tissue evidence="2">Muscle</tissue>
    </source>
</reference>
<dbReference type="AlphaFoldDB" id="A0A5B7HR01"/>
<dbReference type="Proteomes" id="UP000324222">
    <property type="component" value="Unassembled WGS sequence"/>
</dbReference>
<keyword evidence="3" id="KW-1185">Reference proteome</keyword>